<dbReference type="InterPro" id="IPR029056">
    <property type="entry name" value="Ribokinase-like"/>
</dbReference>
<dbReference type="SUPFAM" id="SSF53613">
    <property type="entry name" value="Ribokinase-like"/>
    <property type="match status" value="1"/>
</dbReference>
<comment type="caution">
    <text evidence="5">The sequence shown here is derived from an EMBL/GenBank/DDBJ whole genome shotgun (WGS) entry which is preliminary data.</text>
</comment>
<dbReference type="InterPro" id="IPR052700">
    <property type="entry name" value="Carb_kinase_PfkB-like"/>
</dbReference>
<dbReference type="PANTHER" id="PTHR43320">
    <property type="entry name" value="SUGAR KINASE"/>
    <property type="match status" value="1"/>
</dbReference>
<organism evidence="5">
    <name type="scientific">bioreactor metagenome</name>
    <dbReference type="NCBI Taxonomy" id="1076179"/>
    <lineage>
        <taxon>unclassified sequences</taxon>
        <taxon>metagenomes</taxon>
        <taxon>ecological metagenomes</taxon>
    </lineage>
</organism>
<sequence length="335" mass="36324">MNFAGMKSILGIGNALTDILAVLEDDSLLDHYHLPKGSMQHVDRETGDKIWQRLRTMGVQLVAGGSSANTIAGTAVLGMPSSFIGKVGADELGSLFKSDQARNGISSTLLKGKAASGRAMVFITAPNAERTFAVYLGAAIELVPEDLTAEMFKGYDYFHIEGYLVQNQELVRRAVELAKEEGMIISLDMASYNVVESNDAFLHDIIEHYVDIVFANETEAEVFAKKPPREALDEIAKICKIAIVKIGKDGSMVKSGDDYHYIEAWPADTIDATGAGDIYAAGFLFAHSHGLSLKECGDVGSIVAAKVVEVIGPKIDIPRWKHAKQQIREHTGLLQ</sequence>
<dbReference type="CDD" id="cd01168">
    <property type="entry name" value="adenosine_kinase"/>
    <property type="match status" value="1"/>
</dbReference>
<dbReference type="EMBL" id="VSSQ01000221">
    <property type="protein sequence ID" value="MPL86390.1"/>
    <property type="molecule type" value="Genomic_DNA"/>
</dbReference>
<evidence type="ECO:0000256" key="3">
    <source>
        <dbReference type="ARBA" id="ARBA00022777"/>
    </source>
</evidence>
<dbReference type="Gene3D" id="3.40.1190.20">
    <property type="match status" value="1"/>
</dbReference>
<gene>
    <name evidence="5" type="primary">ydjH_2</name>
    <name evidence="5" type="ORF">SDC9_32370</name>
</gene>
<keyword evidence="3 5" id="KW-0418">Kinase</keyword>
<evidence type="ECO:0000256" key="1">
    <source>
        <dbReference type="ARBA" id="ARBA00010688"/>
    </source>
</evidence>
<reference evidence="5" key="1">
    <citation type="submission" date="2019-08" db="EMBL/GenBank/DDBJ databases">
        <authorList>
            <person name="Kucharzyk K."/>
            <person name="Murdoch R.W."/>
            <person name="Higgins S."/>
            <person name="Loffler F."/>
        </authorList>
    </citation>
    <scope>NUCLEOTIDE SEQUENCE</scope>
</reference>
<dbReference type="InterPro" id="IPR011611">
    <property type="entry name" value="PfkB_dom"/>
</dbReference>
<accession>A0A644V4W9</accession>
<name>A0A644V4W9_9ZZZZ</name>
<dbReference type="Pfam" id="PF00294">
    <property type="entry name" value="PfkB"/>
    <property type="match status" value="1"/>
</dbReference>
<dbReference type="GO" id="GO:0016301">
    <property type="term" value="F:kinase activity"/>
    <property type="evidence" value="ECO:0007669"/>
    <property type="project" value="UniProtKB-KW"/>
</dbReference>
<evidence type="ECO:0000256" key="2">
    <source>
        <dbReference type="ARBA" id="ARBA00022679"/>
    </source>
</evidence>
<feature type="domain" description="Carbohydrate kinase PfkB" evidence="4">
    <location>
        <begin position="57"/>
        <end position="318"/>
    </location>
</feature>
<evidence type="ECO:0000313" key="5">
    <source>
        <dbReference type="EMBL" id="MPL86390.1"/>
    </source>
</evidence>
<dbReference type="EC" id="2.7.1.-" evidence="5"/>
<dbReference type="PANTHER" id="PTHR43320:SF3">
    <property type="entry name" value="CARBOHYDRATE KINASE PFKB DOMAIN-CONTAINING PROTEIN"/>
    <property type="match status" value="1"/>
</dbReference>
<dbReference type="AlphaFoldDB" id="A0A644V4W9"/>
<evidence type="ECO:0000259" key="4">
    <source>
        <dbReference type="Pfam" id="PF00294"/>
    </source>
</evidence>
<protein>
    <submittedName>
        <fullName evidence="5">Putative sugar kinase YdjH</fullName>
        <ecNumber evidence="5">2.7.1.-</ecNumber>
    </submittedName>
</protein>
<comment type="similarity">
    <text evidence="1">Belongs to the carbohydrate kinase PfkB family.</text>
</comment>
<keyword evidence="2 5" id="KW-0808">Transferase</keyword>
<proteinExistence type="inferred from homology"/>